<comment type="caution">
    <text evidence="1">The sequence shown here is derived from an EMBL/GenBank/DDBJ whole genome shotgun (WGS) entry which is preliminary data.</text>
</comment>
<protein>
    <submittedName>
        <fullName evidence="1">Uncharacterized protein</fullName>
    </submittedName>
</protein>
<accession>A0ACC3B617</accession>
<dbReference type="Proteomes" id="UP001177260">
    <property type="component" value="Unassembled WGS sequence"/>
</dbReference>
<proteinExistence type="predicted"/>
<reference evidence="1 2" key="1">
    <citation type="journal article" date="2023" name="ACS Omega">
        <title>Identification of the Neoaspergillic Acid Biosynthesis Gene Cluster by Establishing an In Vitro CRISPR-Ribonucleoprotein Genetic System in Aspergillus melleus.</title>
        <authorList>
            <person name="Yuan B."/>
            <person name="Grau M.F."/>
            <person name="Murata R.M."/>
            <person name="Torok T."/>
            <person name="Venkateswaran K."/>
            <person name="Stajich J.E."/>
            <person name="Wang C.C.C."/>
        </authorList>
    </citation>
    <scope>NUCLEOTIDE SEQUENCE [LARGE SCALE GENOMIC DNA]</scope>
    <source>
        <strain evidence="1 2">IMV 1140</strain>
    </source>
</reference>
<organism evidence="1 2">
    <name type="scientific">Aspergillus melleus</name>
    <dbReference type="NCBI Taxonomy" id="138277"/>
    <lineage>
        <taxon>Eukaryota</taxon>
        <taxon>Fungi</taxon>
        <taxon>Dikarya</taxon>
        <taxon>Ascomycota</taxon>
        <taxon>Pezizomycotina</taxon>
        <taxon>Eurotiomycetes</taxon>
        <taxon>Eurotiomycetidae</taxon>
        <taxon>Eurotiales</taxon>
        <taxon>Aspergillaceae</taxon>
        <taxon>Aspergillus</taxon>
        <taxon>Aspergillus subgen. Circumdati</taxon>
    </lineage>
</organism>
<gene>
    <name evidence="1" type="ORF">N8T08_003871</name>
</gene>
<keyword evidence="2" id="KW-1185">Reference proteome</keyword>
<evidence type="ECO:0000313" key="1">
    <source>
        <dbReference type="EMBL" id="KAK1145924.1"/>
    </source>
</evidence>
<dbReference type="EMBL" id="JAOPJF010000021">
    <property type="protein sequence ID" value="KAK1145924.1"/>
    <property type="molecule type" value="Genomic_DNA"/>
</dbReference>
<sequence>MLTRLRPTLSPCERVLSRRKMSHFKVIEHKVRCQNIRERPGAVEPGFEHHLRLALKQYVPKDNPHPREGDVTIIGAHGNGFPKELYEPLWDEIYEKLRAANRQIRGIWIADVAHQGQSGVLNESILGDDPSWLDHSRDLFALVNKYQDDMPHPIIGIGHSMGGMQLAHLSLMHPSLFQALILVDPVVQKGNPSKELALPTTYRRDWWPSRKEALQKFQSNPFYQAWDRRVLEKWVEYGLRDTPTRLYPQPNENGQQSVTLTTTKAQELFTFLRAAYIDERSGLRRGSPRGEVHPSEIDDFPFYRPEPAHIFRHLGELNPSVLYVFGESSPFSSPAARREKIQATGTGLGGNGGASQGRVKEAIVPSGHLAPMESVTECATASSNFIQDELSGWEARTRKLRGAWKGVTQQERVSIDDQWRKHIGELPKKPRL</sequence>
<name>A0ACC3B617_9EURO</name>
<evidence type="ECO:0000313" key="2">
    <source>
        <dbReference type="Proteomes" id="UP001177260"/>
    </source>
</evidence>